<proteinExistence type="predicted"/>
<dbReference type="Proteomes" id="UP001595906">
    <property type="component" value="Unassembled WGS sequence"/>
</dbReference>
<feature type="transmembrane region" description="Helical" evidence="1">
    <location>
        <begin position="52"/>
        <end position="70"/>
    </location>
</feature>
<organism evidence="3 4">
    <name type="scientific">Parasediminibacterium paludis</name>
    <dbReference type="NCBI Taxonomy" id="908966"/>
    <lineage>
        <taxon>Bacteria</taxon>
        <taxon>Pseudomonadati</taxon>
        <taxon>Bacteroidota</taxon>
        <taxon>Chitinophagia</taxon>
        <taxon>Chitinophagales</taxon>
        <taxon>Chitinophagaceae</taxon>
        <taxon>Parasediminibacterium</taxon>
    </lineage>
</organism>
<keyword evidence="4" id="KW-1185">Reference proteome</keyword>
<dbReference type="InterPro" id="IPR012347">
    <property type="entry name" value="Ferritin-like"/>
</dbReference>
<name>A0ABV8PZ04_9BACT</name>
<evidence type="ECO:0000313" key="4">
    <source>
        <dbReference type="Proteomes" id="UP001595906"/>
    </source>
</evidence>
<reference evidence="4" key="1">
    <citation type="journal article" date="2019" name="Int. J. Syst. Evol. Microbiol.">
        <title>The Global Catalogue of Microorganisms (GCM) 10K type strain sequencing project: providing services to taxonomists for standard genome sequencing and annotation.</title>
        <authorList>
            <consortium name="The Broad Institute Genomics Platform"/>
            <consortium name="The Broad Institute Genome Sequencing Center for Infectious Disease"/>
            <person name="Wu L."/>
            <person name="Ma J."/>
        </authorList>
    </citation>
    <scope>NUCLEOTIDE SEQUENCE [LARGE SCALE GENOMIC DNA]</scope>
    <source>
        <strain evidence="4">CECT 8010</strain>
    </source>
</reference>
<evidence type="ECO:0000256" key="1">
    <source>
        <dbReference type="SAM" id="Phobius"/>
    </source>
</evidence>
<evidence type="ECO:0000259" key="2">
    <source>
        <dbReference type="Pfam" id="PF03713"/>
    </source>
</evidence>
<keyword evidence="1" id="KW-0472">Membrane</keyword>
<dbReference type="InterPro" id="IPR005183">
    <property type="entry name" value="DUF305_CopM-like"/>
</dbReference>
<feature type="transmembrane region" description="Helical" evidence="1">
    <location>
        <begin position="82"/>
        <end position="99"/>
    </location>
</feature>
<feature type="domain" description="DUF305" evidence="2">
    <location>
        <begin position="105"/>
        <end position="155"/>
    </location>
</feature>
<accession>A0ABV8PZ04</accession>
<dbReference type="Pfam" id="PF03713">
    <property type="entry name" value="DUF305"/>
    <property type="match status" value="1"/>
</dbReference>
<sequence>MEMHEMKSMPAGADKTQYRKLALMVIISFIAMFILMYSMVDRFVNVIPNINQFYMAGLMTAPMIIIEMLLMGSMYMNKKLNLVIISISAVVLIACFFFIRVQTGVADRQFLKSMIPHHAAAILMVEGAKISDPEVRKLADGIIAAQQKEIDFMKAKIKEMDNK</sequence>
<evidence type="ECO:0000313" key="3">
    <source>
        <dbReference type="EMBL" id="MFC4233338.1"/>
    </source>
</evidence>
<dbReference type="Gene3D" id="1.20.1260.10">
    <property type="match status" value="1"/>
</dbReference>
<feature type="transmembrane region" description="Helical" evidence="1">
    <location>
        <begin position="21"/>
        <end position="40"/>
    </location>
</feature>
<dbReference type="RefSeq" id="WP_379015572.1">
    <property type="nucleotide sequence ID" value="NZ_JBHSDC010000029.1"/>
</dbReference>
<gene>
    <name evidence="3" type="ORF">ACFOW1_15660</name>
</gene>
<keyword evidence="1" id="KW-0812">Transmembrane</keyword>
<dbReference type="EMBL" id="JBHSDC010000029">
    <property type="protein sequence ID" value="MFC4233338.1"/>
    <property type="molecule type" value="Genomic_DNA"/>
</dbReference>
<comment type="caution">
    <text evidence="3">The sequence shown here is derived from an EMBL/GenBank/DDBJ whole genome shotgun (WGS) entry which is preliminary data.</text>
</comment>
<keyword evidence="1" id="KW-1133">Transmembrane helix</keyword>
<protein>
    <submittedName>
        <fullName evidence="3">DUF305 domain-containing protein</fullName>
    </submittedName>
</protein>